<reference evidence="2 3" key="1">
    <citation type="submission" date="2024-04" db="EMBL/GenBank/DDBJ databases">
        <title>New Clade of Flavobacterium.</title>
        <authorList>
            <person name="Matos L."/>
            <person name="Proenca D.N."/>
            <person name="Fransisco R.M."/>
            <person name="Chung A.P."/>
            <person name="Maccario L."/>
            <person name="Sorensen S.J."/>
            <person name="Morais P.V."/>
        </authorList>
    </citation>
    <scope>NUCLEOTIDE SEQUENCE [LARGE SCALE GENOMIC DNA]</scope>
    <source>
        <strain evidence="2 3">FBOR7N2.3</strain>
    </source>
</reference>
<evidence type="ECO:0000256" key="1">
    <source>
        <dbReference type="ARBA" id="ARBA00022737"/>
    </source>
</evidence>
<accession>A0ABV4TH51</accession>
<sequence>MKRNIIILSSVILALLLLIWFQHHQYNKKDELQKEAYQKLVLENKKTDSLCHYYQTVQKAQYYFLKNEDSLAIEILKPYGKLPDSIQNLIQHTRRFKTLNSVVEKSYQPTIHELSQDKNDWVDVVLAENSIVKSELALVKQELDELKTPKAMLDLVSSKGVKFQYIGQFKRGNANGYGIGLFESGSVYKGFWKDNKRQGKGVFTWKDGERYEGNYVEDKRDGEGNYYWKNGEIFKGQWQDDKRNGPGKLFKKNGKLKKEGIWINDEFKSS</sequence>
<organism evidence="2 3">
    <name type="scientific">Flavobacterium magnesitis</name>
    <dbReference type="NCBI Taxonomy" id="3138077"/>
    <lineage>
        <taxon>Bacteria</taxon>
        <taxon>Pseudomonadati</taxon>
        <taxon>Bacteroidota</taxon>
        <taxon>Flavobacteriia</taxon>
        <taxon>Flavobacteriales</taxon>
        <taxon>Flavobacteriaceae</taxon>
        <taxon>Flavobacterium</taxon>
    </lineage>
</organism>
<gene>
    <name evidence="2" type="ORF">AAGV33_03385</name>
</gene>
<proteinExistence type="predicted"/>
<keyword evidence="1" id="KW-0677">Repeat</keyword>
<dbReference type="EMBL" id="JBCFQK010000003">
    <property type="protein sequence ID" value="MFA9193435.1"/>
    <property type="molecule type" value="Genomic_DNA"/>
</dbReference>
<evidence type="ECO:0000313" key="3">
    <source>
        <dbReference type="Proteomes" id="UP001574170"/>
    </source>
</evidence>
<protein>
    <recommendedName>
        <fullName evidence="4">MORN repeat protein</fullName>
    </recommendedName>
</protein>
<dbReference type="Gene3D" id="2.20.110.10">
    <property type="entry name" value="Histone H3 K4-specific methyltransferase SET7/9 N-terminal domain"/>
    <property type="match status" value="2"/>
</dbReference>
<dbReference type="PANTHER" id="PTHR43215:SF14">
    <property type="entry name" value="RADIAL SPOKE HEAD 1 HOMOLOG"/>
    <property type="match status" value="1"/>
</dbReference>
<dbReference type="Pfam" id="PF02493">
    <property type="entry name" value="MORN"/>
    <property type="match status" value="4"/>
</dbReference>
<dbReference type="SMART" id="SM00698">
    <property type="entry name" value="MORN"/>
    <property type="match status" value="4"/>
</dbReference>
<dbReference type="Proteomes" id="UP001574170">
    <property type="component" value="Unassembled WGS sequence"/>
</dbReference>
<name>A0ABV4TH51_9FLAO</name>
<dbReference type="RefSeq" id="WP_373390540.1">
    <property type="nucleotide sequence ID" value="NZ_JBCFQJ010000005.1"/>
</dbReference>
<keyword evidence="3" id="KW-1185">Reference proteome</keyword>
<evidence type="ECO:0000313" key="2">
    <source>
        <dbReference type="EMBL" id="MFA9193435.1"/>
    </source>
</evidence>
<dbReference type="InterPro" id="IPR003409">
    <property type="entry name" value="MORN"/>
</dbReference>
<dbReference type="SUPFAM" id="SSF82185">
    <property type="entry name" value="Histone H3 K4-specific methyltransferase SET7/9 N-terminal domain"/>
    <property type="match status" value="1"/>
</dbReference>
<evidence type="ECO:0008006" key="4">
    <source>
        <dbReference type="Google" id="ProtNLM"/>
    </source>
</evidence>
<dbReference type="PANTHER" id="PTHR43215">
    <property type="entry name" value="RADIAL SPOKE HEAD 1 HOMOLOG"/>
    <property type="match status" value="1"/>
</dbReference>
<comment type="caution">
    <text evidence="2">The sequence shown here is derived from an EMBL/GenBank/DDBJ whole genome shotgun (WGS) entry which is preliminary data.</text>
</comment>